<protein>
    <submittedName>
        <fullName evidence="8">Type II secretion system (T2SS), protein F</fullName>
    </submittedName>
</protein>
<feature type="transmembrane region" description="Helical" evidence="6">
    <location>
        <begin position="74"/>
        <end position="91"/>
    </location>
</feature>
<organism evidence="8 9">
    <name type="scientific">Thermomonospora echinospora</name>
    <dbReference type="NCBI Taxonomy" id="1992"/>
    <lineage>
        <taxon>Bacteria</taxon>
        <taxon>Bacillati</taxon>
        <taxon>Actinomycetota</taxon>
        <taxon>Actinomycetes</taxon>
        <taxon>Streptosporangiales</taxon>
        <taxon>Thermomonosporaceae</taxon>
        <taxon>Thermomonospora</taxon>
    </lineage>
</organism>
<evidence type="ECO:0000256" key="4">
    <source>
        <dbReference type="ARBA" id="ARBA00022989"/>
    </source>
</evidence>
<evidence type="ECO:0000256" key="5">
    <source>
        <dbReference type="ARBA" id="ARBA00023136"/>
    </source>
</evidence>
<evidence type="ECO:0000313" key="9">
    <source>
        <dbReference type="Proteomes" id="UP000236723"/>
    </source>
</evidence>
<keyword evidence="4 6" id="KW-1133">Transmembrane helix</keyword>
<name>A0A1H6CER1_9ACTN</name>
<keyword evidence="3 6" id="KW-0812">Transmembrane</keyword>
<proteinExistence type="predicted"/>
<evidence type="ECO:0000256" key="2">
    <source>
        <dbReference type="ARBA" id="ARBA00022475"/>
    </source>
</evidence>
<reference evidence="9" key="1">
    <citation type="submission" date="2016-10" db="EMBL/GenBank/DDBJ databases">
        <authorList>
            <person name="Varghese N."/>
            <person name="Submissions S."/>
        </authorList>
    </citation>
    <scope>NUCLEOTIDE SEQUENCE [LARGE SCALE GENOMIC DNA]</scope>
    <source>
        <strain evidence="9">DSM 43163</strain>
    </source>
</reference>
<keyword evidence="2" id="KW-1003">Cell membrane</keyword>
<dbReference type="PANTHER" id="PTHR35007">
    <property type="entry name" value="INTEGRAL MEMBRANE PROTEIN-RELATED"/>
    <property type="match status" value="1"/>
</dbReference>
<dbReference type="Proteomes" id="UP000236723">
    <property type="component" value="Unassembled WGS sequence"/>
</dbReference>
<sequence>MSGAADIDVVLDRLSVRPGAEGLRILAACWRIGADKGGTFAAVVEGLATALRDEEAQRQEVAAQLAGPRATARLLAGLPLLGLGMAAALGADPLAFLFGTVPGLVCLALGVGLDVLGLWWTHRLARAAEVMR</sequence>
<accession>A0A1H6CER1</accession>
<comment type="subcellular location">
    <subcellularLocation>
        <location evidence="1">Cell membrane</location>
        <topology evidence="1">Multi-pass membrane protein</topology>
    </subcellularLocation>
</comment>
<dbReference type="GO" id="GO:0005886">
    <property type="term" value="C:plasma membrane"/>
    <property type="evidence" value="ECO:0007669"/>
    <property type="project" value="UniProtKB-SubCell"/>
</dbReference>
<evidence type="ECO:0000259" key="7">
    <source>
        <dbReference type="Pfam" id="PF00482"/>
    </source>
</evidence>
<feature type="transmembrane region" description="Helical" evidence="6">
    <location>
        <begin position="97"/>
        <end position="121"/>
    </location>
</feature>
<dbReference type="AlphaFoldDB" id="A0A1H6CER1"/>
<dbReference type="Pfam" id="PF00482">
    <property type="entry name" value="T2SSF"/>
    <property type="match status" value="1"/>
</dbReference>
<gene>
    <name evidence="8" type="ORF">SAMN04489712_109277</name>
</gene>
<evidence type="ECO:0000256" key="6">
    <source>
        <dbReference type="SAM" id="Phobius"/>
    </source>
</evidence>
<evidence type="ECO:0000256" key="1">
    <source>
        <dbReference type="ARBA" id="ARBA00004651"/>
    </source>
</evidence>
<dbReference type="PANTHER" id="PTHR35007:SF4">
    <property type="entry name" value="CONSERVED TRANSMEMBRANE PROTEIN-RELATED"/>
    <property type="match status" value="1"/>
</dbReference>
<dbReference type="EMBL" id="FNVO01000009">
    <property type="protein sequence ID" value="SEG71499.1"/>
    <property type="molecule type" value="Genomic_DNA"/>
</dbReference>
<feature type="domain" description="Type II secretion system protein GspF" evidence="7">
    <location>
        <begin position="21"/>
        <end position="85"/>
    </location>
</feature>
<keyword evidence="9" id="KW-1185">Reference proteome</keyword>
<dbReference type="RefSeq" id="WP_235018027.1">
    <property type="nucleotide sequence ID" value="NZ_FNVO01000009.1"/>
</dbReference>
<dbReference type="InterPro" id="IPR018076">
    <property type="entry name" value="T2SS_GspF_dom"/>
</dbReference>
<evidence type="ECO:0000256" key="3">
    <source>
        <dbReference type="ARBA" id="ARBA00022692"/>
    </source>
</evidence>
<keyword evidence="5 6" id="KW-0472">Membrane</keyword>
<evidence type="ECO:0000313" key="8">
    <source>
        <dbReference type="EMBL" id="SEG71499.1"/>
    </source>
</evidence>